<evidence type="ECO:0000256" key="4">
    <source>
        <dbReference type="ARBA" id="ARBA00022771"/>
    </source>
</evidence>
<dbReference type="GO" id="GO:0003677">
    <property type="term" value="F:DNA binding"/>
    <property type="evidence" value="ECO:0007669"/>
    <property type="project" value="InterPro"/>
</dbReference>
<evidence type="ECO:0000313" key="14">
    <source>
        <dbReference type="EMBL" id="KAJ1683987.1"/>
    </source>
</evidence>
<dbReference type="PANTHER" id="PTHR34824">
    <property type="entry name" value="HEAT-INDUCIBLE TRANSCRIPTION REPRESSOR HRCA"/>
    <property type="match status" value="1"/>
</dbReference>
<feature type="zinc finger region" description="CR-type" evidence="10">
    <location>
        <begin position="458"/>
        <end position="540"/>
    </location>
</feature>
<feature type="compositionally biased region" description="Basic residues" evidence="11">
    <location>
        <begin position="541"/>
        <end position="553"/>
    </location>
</feature>
<dbReference type="SUPFAM" id="SSF46785">
    <property type="entry name" value="Winged helix' DNA-binding domain"/>
    <property type="match status" value="1"/>
</dbReference>
<dbReference type="Pfam" id="PF00226">
    <property type="entry name" value="DnaJ"/>
    <property type="match status" value="1"/>
</dbReference>
<accession>A0A9Q0C0L2</accession>
<dbReference type="AlphaFoldDB" id="A0A9Q0C0L2"/>
<dbReference type="InterPro" id="IPR023120">
    <property type="entry name" value="WHTH_transcript_rep_HrcA_IDD"/>
</dbReference>
<dbReference type="Pfam" id="PF00684">
    <property type="entry name" value="DnaJ_CXXCXGXG"/>
    <property type="match status" value="1"/>
</dbReference>
<evidence type="ECO:0000256" key="8">
    <source>
        <dbReference type="ARBA" id="ARBA00023163"/>
    </source>
</evidence>
<feature type="compositionally biased region" description="Basic and acidic residues" evidence="11">
    <location>
        <begin position="569"/>
        <end position="582"/>
    </location>
</feature>
<dbReference type="CDD" id="cd06257">
    <property type="entry name" value="DnaJ"/>
    <property type="match status" value="1"/>
</dbReference>
<dbReference type="PANTHER" id="PTHR34824:SF1">
    <property type="entry name" value="HEAT-INDUCIBLE TRANSCRIPTION REPRESSOR HRCA"/>
    <property type="match status" value="1"/>
</dbReference>
<keyword evidence="7" id="KW-0346">Stress response</keyword>
<feature type="domain" description="CR-type" evidence="13">
    <location>
        <begin position="458"/>
        <end position="540"/>
    </location>
</feature>
<dbReference type="InterPro" id="IPR036869">
    <property type="entry name" value="J_dom_sf"/>
</dbReference>
<dbReference type="Gene3D" id="2.10.230.10">
    <property type="entry name" value="Heat shock protein DnaJ, cysteine-rich domain"/>
    <property type="match status" value="1"/>
</dbReference>
<dbReference type="SUPFAM" id="SSF46565">
    <property type="entry name" value="Chaperone J-domain"/>
    <property type="match status" value="1"/>
</dbReference>
<evidence type="ECO:0000256" key="1">
    <source>
        <dbReference type="ARBA" id="ARBA00022491"/>
    </source>
</evidence>
<dbReference type="CDD" id="cd10719">
    <property type="entry name" value="DnaJ_zf"/>
    <property type="match status" value="1"/>
</dbReference>
<dbReference type="SUPFAM" id="SSF55781">
    <property type="entry name" value="GAF domain-like"/>
    <property type="match status" value="1"/>
</dbReference>
<evidence type="ECO:0008006" key="16">
    <source>
        <dbReference type="Google" id="ProtNLM"/>
    </source>
</evidence>
<keyword evidence="9" id="KW-0143">Chaperone</keyword>
<evidence type="ECO:0000256" key="3">
    <source>
        <dbReference type="ARBA" id="ARBA00022737"/>
    </source>
</evidence>
<dbReference type="InterPro" id="IPR001305">
    <property type="entry name" value="HSP_DnaJ_Cys-rich_dom"/>
</dbReference>
<evidence type="ECO:0000256" key="2">
    <source>
        <dbReference type="ARBA" id="ARBA00022723"/>
    </source>
</evidence>
<dbReference type="InterPro" id="IPR029016">
    <property type="entry name" value="GAF-like_dom_sf"/>
</dbReference>
<dbReference type="InterPro" id="IPR036410">
    <property type="entry name" value="HSP_DnaJ_Cys-rich_dom_sf"/>
</dbReference>
<evidence type="ECO:0000256" key="5">
    <source>
        <dbReference type="ARBA" id="ARBA00022833"/>
    </source>
</evidence>
<dbReference type="InterPro" id="IPR036390">
    <property type="entry name" value="WH_DNA-bd_sf"/>
</dbReference>
<proteinExistence type="inferred from homology"/>
<evidence type="ECO:0000259" key="12">
    <source>
        <dbReference type="PROSITE" id="PS50076"/>
    </source>
</evidence>
<dbReference type="Gene3D" id="1.10.287.110">
    <property type="entry name" value="DnaJ domain"/>
    <property type="match status" value="1"/>
</dbReference>
<keyword evidence="4 10" id="KW-0863">Zinc-finger</keyword>
<dbReference type="InterPro" id="IPR002571">
    <property type="entry name" value="HrcA"/>
</dbReference>
<dbReference type="PROSITE" id="PS50076">
    <property type="entry name" value="DNAJ_2"/>
    <property type="match status" value="1"/>
</dbReference>
<gene>
    <name evidence="14" type="ORF">LUZ63_020797</name>
</gene>
<evidence type="ECO:0000256" key="10">
    <source>
        <dbReference type="PROSITE-ProRule" id="PRU00546"/>
    </source>
</evidence>
<dbReference type="PRINTS" id="PR00625">
    <property type="entry name" value="JDOMAIN"/>
</dbReference>
<name>A0A9Q0C0L2_9POAL</name>
<evidence type="ECO:0000256" key="9">
    <source>
        <dbReference type="ARBA" id="ARBA00023186"/>
    </source>
</evidence>
<evidence type="ECO:0000256" key="7">
    <source>
        <dbReference type="ARBA" id="ARBA00023016"/>
    </source>
</evidence>
<keyword evidence="2 10" id="KW-0479">Metal-binding</keyword>
<dbReference type="GO" id="GO:0005783">
    <property type="term" value="C:endoplasmic reticulum"/>
    <property type="evidence" value="ECO:0007669"/>
    <property type="project" value="UniProtKB-ARBA"/>
</dbReference>
<keyword evidence="8" id="KW-0804">Transcription</keyword>
<dbReference type="HAMAP" id="MF_00081">
    <property type="entry name" value="HrcA"/>
    <property type="match status" value="1"/>
</dbReference>
<feature type="domain" description="J" evidence="12">
    <location>
        <begin position="333"/>
        <end position="397"/>
    </location>
</feature>
<dbReference type="Pfam" id="PF01628">
    <property type="entry name" value="HrcA"/>
    <property type="match status" value="1"/>
</dbReference>
<dbReference type="GO" id="GO:0008270">
    <property type="term" value="F:zinc ion binding"/>
    <property type="evidence" value="ECO:0007669"/>
    <property type="project" value="UniProtKB-KW"/>
</dbReference>
<dbReference type="PROSITE" id="PS00636">
    <property type="entry name" value="DNAJ_1"/>
    <property type="match status" value="1"/>
</dbReference>
<keyword evidence="1" id="KW-0678">Repressor</keyword>
<evidence type="ECO:0000256" key="6">
    <source>
        <dbReference type="ARBA" id="ARBA00023015"/>
    </source>
</evidence>
<keyword evidence="15" id="KW-1185">Reference proteome</keyword>
<keyword evidence="5 10" id="KW-0862">Zinc</keyword>
<dbReference type="OrthoDB" id="10250354at2759"/>
<keyword evidence="3" id="KW-0677">Repeat</keyword>
<feature type="region of interest" description="Disordered" evidence="11">
    <location>
        <begin position="541"/>
        <end position="589"/>
    </location>
</feature>
<sequence>MVSERGLQVLRAIVQDYVDTREPVGSKAIVERHAFGVSAATIRNDMAQLEDEELIVAPHTSSGRVPTDKGYRVFVDHLAELRPLSSAQRSAITSFLDEAADLDDLLARTVRALTQLTGQVAIVQYPSFARANLTHVELVALGGPRVLVILVTDTGRVSQRIALVPVEPSESDIVQLRARVGALLVGRSIADCAQAVVTAEGPRPGNALDAIADAVLRVVGEELEEFRQDRLVMAGAATLAKRESDFRGSIYPLLEAIEEQVTLLRLMSEMVADPQGLSASIGRENEPFGLVEASVLASRYDATTGGARVGLLGPTRMDYSSNLAAVRAAIVADHYEVLGVARDASPDDIKRAYRRLARELHPDVNPGEDASERFKLVTHAYDVLSDPEQRRRYDMGGDQNPFGGGAAGGFGGFSDIFETFFGGAQGGGNRGPRPRSRRERGQDALVRVTLQLGDVVFGVHRDLEVDTAVLCETCQGACTQPGTSEVTCDICHGSGHVQRTVRSLLGNVVTSQPCSVCQGHGTTIPYPCGTCQGQGRVRARRTVLGRHPGRRRDRTPPAAPRLGRGRPRGRPERRPVPRDHGRGARILQS</sequence>
<dbReference type="Proteomes" id="UP001151287">
    <property type="component" value="Unassembled WGS sequence"/>
</dbReference>
<dbReference type="InterPro" id="IPR001623">
    <property type="entry name" value="DnaJ_domain"/>
</dbReference>
<dbReference type="GO" id="GO:0031072">
    <property type="term" value="F:heat shock protein binding"/>
    <property type="evidence" value="ECO:0007669"/>
    <property type="project" value="InterPro"/>
</dbReference>
<comment type="caution">
    <text evidence="14">The sequence shown here is derived from an EMBL/GenBank/DDBJ whole genome shotgun (WGS) entry which is preliminary data.</text>
</comment>
<dbReference type="FunFam" id="1.10.10.10:FF:000049">
    <property type="entry name" value="Heat-inducible transcription repressor HrcA"/>
    <property type="match status" value="1"/>
</dbReference>
<organism evidence="14 15">
    <name type="scientific">Rhynchospora breviuscula</name>
    <dbReference type="NCBI Taxonomy" id="2022672"/>
    <lineage>
        <taxon>Eukaryota</taxon>
        <taxon>Viridiplantae</taxon>
        <taxon>Streptophyta</taxon>
        <taxon>Embryophyta</taxon>
        <taxon>Tracheophyta</taxon>
        <taxon>Spermatophyta</taxon>
        <taxon>Magnoliopsida</taxon>
        <taxon>Liliopsida</taxon>
        <taxon>Poales</taxon>
        <taxon>Cyperaceae</taxon>
        <taxon>Cyperoideae</taxon>
        <taxon>Rhynchosporeae</taxon>
        <taxon>Rhynchospora</taxon>
    </lineage>
</organism>
<evidence type="ECO:0000313" key="15">
    <source>
        <dbReference type="Proteomes" id="UP001151287"/>
    </source>
</evidence>
<evidence type="ECO:0000256" key="11">
    <source>
        <dbReference type="SAM" id="MobiDB-lite"/>
    </source>
</evidence>
<dbReference type="InterPro" id="IPR036388">
    <property type="entry name" value="WH-like_DNA-bd_sf"/>
</dbReference>
<evidence type="ECO:0000259" key="13">
    <source>
        <dbReference type="PROSITE" id="PS51188"/>
    </source>
</evidence>
<dbReference type="EMBL" id="JAMQYH010000058">
    <property type="protein sequence ID" value="KAJ1683987.1"/>
    <property type="molecule type" value="Genomic_DNA"/>
</dbReference>
<dbReference type="GO" id="GO:0051082">
    <property type="term" value="F:unfolded protein binding"/>
    <property type="evidence" value="ECO:0007669"/>
    <property type="project" value="InterPro"/>
</dbReference>
<dbReference type="NCBIfam" id="TIGR00331">
    <property type="entry name" value="hrcA"/>
    <property type="match status" value="1"/>
</dbReference>
<reference evidence="14" key="1">
    <citation type="journal article" date="2022" name="Cell">
        <title>Repeat-based holocentromeres influence genome architecture and karyotype evolution.</title>
        <authorList>
            <person name="Hofstatter P.G."/>
            <person name="Thangavel G."/>
            <person name="Lux T."/>
            <person name="Neumann P."/>
            <person name="Vondrak T."/>
            <person name="Novak P."/>
            <person name="Zhang M."/>
            <person name="Costa L."/>
            <person name="Castellani M."/>
            <person name="Scott A."/>
            <person name="Toegelov H."/>
            <person name="Fuchs J."/>
            <person name="Mata-Sucre Y."/>
            <person name="Dias Y."/>
            <person name="Vanzela A.L.L."/>
            <person name="Huettel B."/>
            <person name="Almeida C.C.S."/>
            <person name="Simkova H."/>
            <person name="Souza G."/>
            <person name="Pedrosa-Harand A."/>
            <person name="Macas J."/>
            <person name="Mayer K.F.X."/>
            <person name="Houben A."/>
            <person name="Marques A."/>
        </authorList>
    </citation>
    <scope>NUCLEOTIDE SEQUENCE</scope>
    <source>
        <strain evidence="14">RhyBre1mFocal</strain>
    </source>
</reference>
<dbReference type="PROSITE" id="PS51188">
    <property type="entry name" value="ZF_CR"/>
    <property type="match status" value="1"/>
</dbReference>
<dbReference type="SMART" id="SM00271">
    <property type="entry name" value="DnaJ"/>
    <property type="match status" value="1"/>
</dbReference>
<keyword evidence="6" id="KW-0805">Transcription regulation</keyword>
<dbReference type="InterPro" id="IPR018253">
    <property type="entry name" value="DnaJ_domain_CS"/>
</dbReference>
<dbReference type="SUPFAM" id="SSF57938">
    <property type="entry name" value="DnaJ/Hsp40 cysteine-rich domain"/>
    <property type="match status" value="1"/>
</dbReference>
<protein>
    <recommendedName>
        <fullName evidence="16">Heat-inducible transcription repressor HrcA</fullName>
    </recommendedName>
</protein>
<dbReference type="Gene3D" id="3.30.390.60">
    <property type="entry name" value="Heat-inducible transcription repressor hrca homolog, domain 3"/>
    <property type="match status" value="1"/>
</dbReference>
<dbReference type="Gene3D" id="3.30.450.40">
    <property type="match status" value="1"/>
</dbReference>
<dbReference type="InterPro" id="IPR021153">
    <property type="entry name" value="HrcA_C"/>
</dbReference>
<dbReference type="GO" id="GO:0045892">
    <property type="term" value="P:negative regulation of DNA-templated transcription"/>
    <property type="evidence" value="ECO:0007669"/>
    <property type="project" value="TreeGrafter"/>
</dbReference>
<dbReference type="FunFam" id="2.10.230.10:FF:000002">
    <property type="entry name" value="Molecular chaperone DnaJ"/>
    <property type="match status" value="1"/>
</dbReference>
<dbReference type="Gene3D" id="1.10.10.10">
    <property type="entry name" value="Winged helix-like DNA-binding domain superfamily/Winged helix DNA-binding domain"/>
    <property type="match status" value="1"/>
</dbReference>